<keyword evidence="3 4" id="KW-0862">Zinc</keyword>
<dbReference type="OrthoDB" id="429145at2759"/>
<evidence type="ECO:0000313" key="7">
    <source>
        <dbReference type="Proteomes" id="UP000801492"/>
    </source>
</evidence>
<dbReference type="GO" id="GO:0005737">
    <property type="term" value="C:cytoplasm"/>
    <property type="evidence" value="ECO:0007669"/>
    <property type="project" value="TreeGrafter"/>
</dbReference>
<keyword evidence="4" id="KW-0732">Signal</keyword>
<evidence type="ECO:0000256" key="1">
    <source>
        <dbReference type="ARBA" id="ARBA00010718"/>
    </source>
</evidence>
<comment type="cofactor">
    <cofactor evidence="4">
        <name>Zn(2+)</name>
        <dbReference type="ChEBI" id="CHEBI:29105"/>
    </cofactor>
</comment>
<dbReference type="GO" id="GO:0004089">
    <property type="term" value="F:carbonate dehydratase activity"/>
    <property type="evidence" value="ECO:0007669"/>
    <property type="project" value="UniProtKB-UniRule"/>
</dbReference>
<gene>
    <name evidence="6" type="ORF">ILUMI_20653</name>
</gene>
<dbReference type="CDD" id="cd00326">
    <property type="entry name" value="alpha_CA"/>
    <property type="match status" value="1"/>
</dbReference>
<dbReference type="InterPro" id="IPR036398">
    <property type="entry name" value="CA_dom_sf"/>
</dbReference>
<feature type="domain" description="Alpha-carbonic anhydrase" evidence="5">
    <location>
        <begin position="21"/>
        <end position="187"/>
    </location>
</feature>
<feature type="chain" id="PRO_5035489425" description="Carbonic anhydrase" evidence="4">
    <location>
        <begin position="21"/>
        <end position="187"/>
    </location>
</feature>
<name>A0A8K0CDV6_IGNLU</name>
<dbReference type="GO" id="GO:0008270">
    <property type="term" value="F:zinc ion binding"/>
    <property type="evidence" value="ECO:0007669"/>
    <property type="project" value="UniProtKB-UniRule"/>
</dbReference>
<evidence type="ECO:0000259" key="5">
    <source>
        <dbReference type="PROSITE" id="PS51144"/>
    </source>
</evidence>
<dbReference type="InterPro" id="IPR023561">
    <property type="entry name" value="Carbonic_anhydrase_a-class"/>
</dbReference>
<comment type="catalytic activity">
    <reaction evidence="4">
        <text>hydrogencarbonate + H(+) = CO2 + H2O</text>
        <dbReference type="Rhea" id="RHEA:10748"/>
        <dbReference type="ChEBI" id="CHEBI:15377"/>
        <dbReference type="ChEBI" id="CHEBI:15378"/>
        <dbReference type="ChEBI" id="CHEBI:16526"/>
        <dbReference type="ChEBI" id="CHEBI:17544"/>
        <dbReference type="EC" id="4.2.1.1"/>
    </reaction>
</comment>
<comment type="similarity">
    <text evidence="1 4">Belongs to the alpha-carbonic anhydrase family.</text>
</comment>
<protein>
    <recommendedName>
        <fullName evidence="4">Carbonic anhydrase</fullName>
        <ecNumber evidence="4">4.2.1.1</ecNumber>
    </recommendedName>
</protein>
<dbReference type="InterPro" id="IPR001148">
    <property type="entry name" value="CA_dom"/>
</dbReference>
<sequence>MDSKYEFVLVFSTLLYAGHGQDFGYDGNNGPNHWGEKYQHCVGKHQSPINIEEHNVRQVQLPSMVFQNFNQTPKAFALKNNGHTVITTMETDKKPVVTGGPLASDYEFVQLHFHWGANDDEGSENTINNNSFPLELHMVFYDKDYGSFEEAIEHPDGLTVLSILFSIERAARTWVVCLKPTYTGREE</sequence>
<comment type="function">
    <text evidence="4">Reversible hydration of carbon dioxide.</text>
</comment>
<dbReference type="PANTHER" id="PTHR18952">
    <property type="entry name" value="CARBONIC ANHYDRASE"/>
    <property type="match status" value="1"/>
</dbReference>
<keyword evidence="7" id="KW-1185">Reference proteome</keyword>
<evidence type="ECO:0000256" key="2">
    <source>
        <dbReference type="ARBA" id="ARBA00022723"/>
    </source>
</evidence>
<keyword evidence="4" id="KW-0456">Lyase</keyword>
<keyword evidence="2 4" id="KW-0479">Metal-binding</keyword>
<dbReference type="EC" id="4.2.1.1" evidence="4"/>
<proteinExistence type="inferred from homology"/>
<dbReference type="Gene3D" id="3.10.200.10">
    <property type="entry name" value="Alpha carbonic anhydrase"/>
    <property type="match status" value="1"/>
</dbReference>
<dbReference type="PROSITE" id="PS00162">
    <property type="entry name" value="ALPHA_CA_1"/>
    <property type="match status" value="1"/>
</dbReference>
<feature type="signal peptide" evidence="4">
    <location>
        <begin position="1"/>
        <end position="20"/>
    </location>
</feature>
<dbReference type="SMART" id="SM01057">
    <property type="entry name" value="Carb_anhydrase"/>
    <property type="match status" value="1"/>
</dbReference>
<evidence type="ECO:0000256" key="3">
    <source>
        <dbReference type="ARBA" id="ARBA00022833"/>
    </source>
</evidence>
<dbReference type="Pfam" id="PF00194">
    <property type="entry name" value="Carb_anhydrase"/>
    <property type="match status" value="1"/>
</dbReference>
<dbReference type="AlphaFoldDB" id="A0A8K0CDV6"/>
<comment type="caution">
    <text evidence="6">The sequence shown here is derived from an EMBL/GenBank/DDBJ whole genome shotgun (WGS) entry which is preliminary data.</text>
</comment>
<organism evidence="6 7">
    <name type="scientific">Ignelater luminosus</name>
    <name type="common">Cucubano</name>
    <name type="synonym">Pyrophorus luminosus</name>
    <dbReference type="NCBI Taxonomy" id="2038154"/>
    <lineage>
        <taxon>Eukaryota</taxon>
        <taxon>Metazoa</taxon>
        <taxon>Ecdysozoa</taxon>
        <taxon>Arthropoda</taxon>
        <taxon>Hexapoda</taxon>
        <taxon>Insecta</taxon>
        <taxon>Pterygota</taxon>
        <taxon>Neoptera</taxon>
        <taxon>Endopterygota</taxon>
        <taxon>Coleoptera</taxon>
        <taxon>Polyphaga</taxon>
        <taxon>Elateriformia</taxon>
        <taxon>Elateroidea</taxon>
        <taxon>Elateridae</taxon>
        <taxon>Agrypninae</taxon>
        <taxon>Pyrophorini</taxon>
        <taxon>Ignelater</taxon>
    </lineage>
</organism>
<evidence type="ECO:0000256" key="4">
    <source>
        <dbReference type="RuleBase" id="RU367011"/>
    </source>
</evidence>
<dbReference type="InterPro" id="IPR018338">
    <property type="entry name" value="Carbonic_anhydrase_a-class_CS"/>
</dbReference>
<accession>A0A8K0CDV6</accession>
<dbReference type="PROSITE" id="PS51144">
    <property type="entry name" value="ALPHA_CA_2"/>
    <property type="match status" value="1"/>
</dbReference>
<dbReference type="EMBL" id="VTPC01089916">
    <property type="protein sequence ID" value="KAF2885503.1"/>
    <property type="molecule type" value="Genomic_DNA"/>
</dbReference>
<reference evidence="6" key="1">
    <citation type="submission" date="2019-08" db="EMBL/GenBank/DDBJ databases">
        <title>The genome of the North American firefly Photinus pyralis.</title>
        <authorList>
            <consortium name="Photinus pyralis genome working group"/>
            <person name="Fallon T.R."/>
            <person name="Sander Lower S.E."/>
            <person name="Weng J.-K."/>
        </authorList>
    </citation>
    <scope>NUCLEOTIDE SEQUENCE</scope>
    <source>
        <strain evidence="6">TRF0915ILg1</strain>
        <tissue evidence="6">Whole body</tissue>
    </source>
</reference>
<dbReference type="Proteomes" id="UP000801492">
    <property type="component" value="Unassembled WGS sequence"/>
</dbReference>
<evidence type="ECO:0000313" key="6">
    <source>
        <dbReference type="EMBL" id="KAF2885503.1"/>
    </source>
</evidence>
<dbReference type="SUPFAM" id="SSF51069">
    <property type="entry name" value="Carbonic anhydrase"/>
    <property type="match status" value="1"/>
</dbReference>
<dbReference type="PANTHER" id="PTHR18952:SF124">
    <property type="entry name" value="CARBONIC ANHYDRASE 7"/>
    <property type="match status" value="1"/>
</dbReference>